<feature type="chain" id="PRO_5015178521" evidence="1">
    <location>
        <begin position="32"/>
        <end position="92"/>
    </location>
</feature>
<name>A0A2P7SPS0_9HYPH</name>
<dbReference type="Proteomes" id="UP000241229">
    <property type="component" value="Unassembled WGS sequence"/>
</dbReference>
<accession>A0A2P7SPS0</accession>
<dbReference type="OrthoDB" id="8456504at2"/>
<keyword evidence="3" id="KW-1185">Reference proteome</keyword>
<sequence>MRVDSHLRRGVPAKASLLGLALSLLAVPAMAQDKPTVESLLKQGYDVVGVFPSDAGPGILLEDDDGDRLMMCFVAETPQSAEIVTQYCKPVR</sequence>
<evidence type="ECO:0000256" key="1">
    <source>
        <dbReference type="SAM" id="SignalP"/>
    </source>
</evidence>
<feature type="signal peptide" evidence="1">
    <location>
        <begin position="1"/>
        <end position="31"/>
    </location>
</feature>
<dbReference type="RefSeq" id="WP_133170062.1">
    <property type="nucleotide sequence ID" value="NZ_PXYK01000004.1"/>
</dbReference>
<dbReference type="EMBL" id="PXYK01000004">
    <property type="protein sequence ID" value="PSJ64458.1"/>
    <property type="molecule type" value="Genomic_DNA"/>
</dbReference>
<proteinExistence type="predicted"/>
<evidence type="ECO:0000313" key="2">
    <source>
        <dbReference type="EMBL" id="PSJ64458.1"/>
    </source>
</evidence>
<gene>
    <name evidence="2" type="ORF">C7I84_05790</name>
</gene>
<dbReference type="AlphaFoldDB" id="A0A2P7SPS0"/>
<organism evidence="2 3">
    <name type="scientific">Kumtagia ephedrae</name>
    <dbReference type="NCBI Taxonomy" id="2116701"/>
    <lineage>
        <taxon>Bacteria</taxon>
        <taxon>Pseudomonadati</taxon>
        <taxon>Pseudomonadota</taxon>
        <taxon>Alphaproteobacteria</taxon>
        <taxon>Hyphomicrobiales</taxon>
        <taxon>Phyllobacteriaceae</taxon>
        <taxon>Kumtagia</taxon>
    </lineage>
</organism>
<evidence type="ECO:0000313" key="3">
    <source>
        <dbReference type="Proteomes" id="UP000241229"/>
    </source>
</evidence>
<reference evidence="2 3" key="1">
    <citation type="submission" date="2018-03" db="EMBL/GenBank/DDBJ databases">
        <title>The draft genome of Mesorhizobium sp. 6GN-30.</title>
        <authorList>
            <person name="Liu L."/>
            <person name="Li L."/>
            <person name="Wang T."/>
            <person name="Zhang X."/>
            <person name="Liang L."/>
        </authorList>
    </citation>
    <scope>NUCLEOTIDE SEQUENCE [LARGE SCALE GENOMIC DNA]</scope>
    <source>
        <strain evidence="2 3">6GN30</strain>
    </source>
</reference>
<keyword evidence="1" id="KW-0732">Signal</keyword>
<comment type="caution">
    <text evidence="2">The sequence shown here is derived from an EMBL/GenBank/DDBJ whole genome shotgun (WGS) entry which is preliminary data.</text>
</comment>
<protein>
    <submittedName>
        <fullName evidence="2">Uncharacterized protein</fullName>
    </submittedName>
</protein>